<reference evidence="8 9" key="1">
    <citation type="submission" date="2020-08" db="EMBL/GenBank/DDBJ databases">
        <title>Genomic Encyclopedia of Type Strains, Phase IV (KMG-IV): sequencing the most valuable type-strain genomes for metagenomic binning, comparative biology and taxonomic classification.</title>
        <authorList>
            <person name="Goeker M."/>
        </authorList>
    </citation>
    <scope>NUCLEOTIDE SEQUENCE [LARGE SCALE GENOMIC DNA]</scope>
    <source>
        <strain evidence="8 9">DSM 13481</strain>
    </source>
</reference>
<dbReference type="InterPro" id="IPR034457">
    <property type="entry name" value="Organic_radical-activating"/>
</dbReference>
<dbReference type="InterPro" id="IPR058240">
    <property type="entry name" value="rSAM_sf"/>
</dbReference>
<keyword evidence="5 6" id="KW-0411">Iron-sulfur</keyword>
<organism evidence="8 9">
    <name type="scientific">Thermosipho japonicus</name>
    <dbReference type="NCBI Taxonomy" id="90323"/>
    <lineage>
        <taxon>Bacteria</taxon>
        <taxon>Thermotogati</taxon>
        <taxon>Thermotogota</taxon>
        <taxon>Thermotogae</taxon>
        <taxon>Thermotogales</taxon>
        <taxon>Fervidobacteriaceae</taxon>
        <taxon>Thermosipho</taxon>
    </lineage>
</organism>
<dbReference type="EMBL" id="JACHEX010000001">
    <property type="protein sequence ID" value="MBB6062080.1"/>
    <property type="molecule type" value="Genomic_DNA"/>
</dbReference>
<dbReference type="GO" id="GO:0046872">
    <property type="term" value="F:metal ion binding"/>
    <property type="evidence" value="ECO:0007669"/>
    <property type="project" value="UniProtKB-KW"/>
</dbReference>
<dbReference type="GO" id="GO:0016829">
    <property type="term" value="F:lyase activity"/>
    <property type="evidence" value="ECO:0007669"/>
    <property type="project" value="UniProtKB-KW"/>
</dbReference>
<feature type="binding site" evidence="6">
    <location>
        <position position="89"/>
    </location>
    <ligand>
        <name>[4Fe-4S] cluster</name>
        <dbReference type="ChEBI" id="CHEBI:49883"/>
        <note>4Fe-4S-S-AdoMet</note>
    </ligand>
</feature>
<comment type="caution">
    <text evidence="8">The sequence shown here is derived from an EMBL/GenBank/DDBJ whole genome shotgun (WGS) entry which is preliminary data.</text>
</comment>
<dbReference type="RefSeq" id="WP_184618805.1">
    <property type="nucleotide sequence ID" value="NZ_JACHEX010000001.1"/>
</dbReference>
<keyword evidence="2 6" id="KW-0949">S-adenosyl-L-methionine</keyword>
<keyword evidence="8" id="KW-0670">Pyruvate</keyword>
<dbReference type="AlphaFoldDB" id="A0A841GSF4"/>
<keyword evidence="8" id="KW-0560">Oxidoreductase</keyword>
<feature type="domain" description="Radical SAM core" evidence="7">
    <location>
        <begin position="67"/>
        <end position="285"/>
    </location>
</feature>
<dbReference type="InterPro" id="IPR027596">
    <property type="entry name" value="AmmeMemoSam_rS"/>
</dbReference>
<dbReference type="Pfam" id="PF04055">
    <property type="entry name" value="Radical_SAM"/>
    <property type="match status" value="1"/>
</dbReference>
<dbReference type="GO" id="GO:0051539">
    <property type="term" value="F:4 iron, 4 sulfur cluster binding"/>
    <property type="evidence" value="ECO:0007669"/>
    <property type="project" value="UniProtKB-KW"/>
</dbReference>
<dbReference type="GO" id="GO:0043365">
    <property type="term" value="F:[formate-C-acetyltransferase]-activating enzyme activity"/>
    <property type="evidence" value="ECO:0007669"/>
    <property type="project" value="UniProtKB-EC"/>
</dbReference>
<dbReference type="PROSITE" id="PS51918">
    <property type="entry name" value="RADICAL_SAM"/>
    <property type="match status" value="1"/>
</dbReference>
<dbReference type="EC" id="1.97.1.4" evidence="8"/>
<dbReference type="SFLD" id="SFLDS00029">
    <property type="entry name" value="Radical_SAM"/>
    <property type="match status" value="1"/>
</dbReference>
<comment type="cofactor">
    <cofactor evidence="6">
        <name>[4Fe-4S] cluster</name>
        <dbReference type="ChEBI" id="CHEBI:49883"/>
    </cofactor>
    <text evidence="6">Binds 1 [4Fe-4S] cluster. The cluster is coordinated with 3 cysteines and an exchangeable S-adenosyl-L-methionine.</text>
</comment>
<feature type="binding site" evidence="6">
    <location>
        <position position="82"/>
    </location>
    <ligand>
        <name>[4Fe-4S] cluster</name>
        <dbReference type="ChEBI" id="CHEBI:49883"/>
        <note>4Fe-4S-S-AdoMet</note>
    </ligand>
</feature>
<dbReference type="InterPro" id="IPR007197">
    <property type="entry name" value="rSAM"/>
</dbReference>
<evidence type="ECO:0000256" key="2">
    <source>
        <dbReference type="ARBA" id="ARBA00022691"/>
    </source>
</evidence>
<evidence type="ECO:0000259" key="7">
    <source>
        <dbReference type="PROSITE" id="PS51918"/>
    </source>
</evidence>
<evidence type="ECO:0000313" key="9">
    <source>
        <dbReference type="Proteomes" id="UP000555828"/>
    </source>
</evidence>
<evidence type="ECO:0000256" key="6">
    <source>
        <dbReference type="PIRSR" id="PIRSR004869-50"/>
    </source>
</evidence>
<gene>
    <name evidence="8" type="ORF">HNP65_000502</name>
</gene>
<keyword evidence="1" id="KW-0004">4Fe-4S</keyword>
<dbReference type="Gene3D" id="3.20.20.70">
    <property type="entry name" value="Aldolase class I"/>
    <property type="match status" value="1"/>
</dbReference>
<name>A0A841GSF4_9BACT</name>
<evidence type="ECO:0000313" key="8">
    <source>
        <dbReference type="EMBL" id="MBB6062080.1"/>
    </source>
</evidence>
<keyword evidence="9" id="KW-1185">Reference proteome</keyword>
<dbReference type="NCBIfam" id="TIGR04337">
    <property type="entry name" value="AmmeMemoSam_rS"/>
    <property type="match status" value="1"/>
</dbReference>
<keyword evidence="8" id="KW-0456">Lyase</keyword>
<dbReference type="SUPFAM" id="SSF102114">
    <property type="entry name" value="Radical SAM enzymes"/>
    <property type="match status" value="1"/>
</dbReference>
<accession>A0A841GSF4</accession>
<sequence length="327" mass="37160">MKKMATFFDEGDNGIVCRLCPRHCFLSEGQIGFCKTRKNENGILYTINYGEISSIAMDPIEKKPLFHFKPGSEILSIGSWGCNFSCGFCQNWEISQVKPAVKTVTPSQIVEIAKTRNSNGIAYTYNEPIVSYEFVLDTSRIAHKEGLYNVLVTNGYIEFEPLNVLLQSIDAMNIDLKGSNEEFYKEIGGSYSHVLKVIETAKNRGIHVEVTTLVIPTKNDDEKELIQEFKDLAKIDKDIPLHLSRYFPAYKYEISPTPIETLEKLYSIAKEYLNFVYIGNIFDPRYESTFCPDCGTQLIYREGYNVDINNITEGGYCRVCGRKVVVT</sequence>
<evidence type="ECO:0000256" key="5">
    <source>
        <dbReference type="ARBA" id="ARBA00023014"/>
    </source>
</evidence>
<proteinExistence type="predicted"/>
<dbReference type="InterPro" id="IPR016431">
    <property type="entry name" value="Pyrv-formate_lyase-activ_prd"/>
</dbReference>
<dbReference type="PIRSF" id="PIRSF004869">
    <property type="entry name" value="PflX_prd"/>
    <property type="match status" value="1"/>
</dbReference>
<evidence type="ECO:0000256" key="4">
    <source>
        <dbReference type="ARBA" id="ARBA00023004"/>
    </source>
</evidence>
<dbReference type="PANTHER" id="PTHR30352">
    <property type="entry name" value="PYRUVATE FORMATE-LYASE-ACTIVATING ENZYME"/>
    <property type="match status" value="1"/>
</dbReference>
<keyword evidence="3 6" id="KW-0479">Metal-binding</keyword>
<evidence type="ECO:0000256" key="1">
    <source>
        <dbReference type="ARBA" id="ARBA00022485"/>
    </source>
</evidence>
<dbReference type="InterPro" id="IPR013785">
    <property type="entry name" value="Aldolase_TIM"/>
</dbReference>
<evidence type="ECO:0000256" key="3">
    <source>
        <dbReference type="ARBA" id="ARBA00022723"/>
    </source>
</evidence>
<dbReference type="SFLD" id="SFLDG01101">
    <property type="entry name" value="Uncharacterised_Radical_SAM_Su"/>
    <property type="match status" value="1"/>
</dbReference>
<dbReference type="CDD" id="cd01335">
    <property type="entry name" value="Radical_SAM"/>
    <property type="match status" value="1"/>
</dbReference>
<protein>
    <submittedName>
        <fullName evidence="8">Pyruvate formate lyase activating enzyme</fullName>
        <ecNumber evidence="8">1.97.1.4</ecNumber>
    </submittedName>
</protein>
<dbReference type="Proteomes" id="UP000555828">
    <property type="component" value="Unassembled WGS sequence"/>
</dbReference>
<feature type="binding site" evidence="6">
    <location>
        <position position="86"/>
    </location>
    <ligand>
        <name>[4Fe-4S] cluster</name>
        <dbReference type="ChEBI" id="CHEBI:49883"/>
        <note>4Fe-4S-S-AdoMet</note>
    </ligand>
</feature>
<keyword evidence="4 6" id="KW-0408">Iron</keyword>
<dbReference type="PANTHER" id="PTHR30352:SF5">
    <property type="entry name" value="PYRUVATE FORMATE-LYASE 1-ACTIVATING ENZYME"/>
    <property type="match status" value="1"/>
</dbReference>